<dbReference type="GO" id="GO:0019464">
    <property type="term" value="P:glycine decarboxylation via glycine cleavage system"/>
    <property type="evidence" value="ECO:0007669"/>
    <property type="project" value="UniProtKB-UniRule"/>
</dbReference>
<dbReference type="Pfam" id="PF08669">
    <property type="entry name" value="GCV_T_C"/>
    <property type="match status" value="1"/>
</dbReference>
<comment type="catalytic activity">
    <reaction evidence="6 7">
        <text>N(6)-[(R)-S(8)-aminomethyldihydrolipoyl]-L-lysyl-[protein] + (6S)-5,6,7,8-tetrahydrofolate = N(6)-[(R)-dihydrolipoyl]-L-lysyl-[protein] + (6R)-5,10-methylene-5,6,7,8-tetrahydrofolate + NH4(+)</text>
        <dbReference type="Rhea" id="RHEA:16945"/>
        <dbReference type="Rhea" id="RHEA-COMP:10475"/>
        <dbReference type="Rhea" id="RHEA-COMP:10492"/>
        <dbReference type="ChEBI" id="CHEBI:15636"/>
        <dbReference type="ChEBI" id="CHEBI:28938"/>
        <dbReference type="ChEBI" id="CHEBI:57453"/>
        <dbReference type="ChEBI" id="CHEBI:83100"/>
        <dbReference type="ChEBI" id="CHEBI:83143"/>
        <dbReference type="EC" id="2.1.2.10"/>
    </reaction>
</comment>
<comment type="subunit">
    <text evidence="7">The glycine cleavage system is composed of four proteins: P, T, L and H.</text>
</comment>
<dbReference type="InterPro" id="IPR027266">
    <property type="entry name" value="TrmE/GcvT-like"/>
</dbReference>
<dbReference type="STRING" id="1050174.CEPID_08570"/>
<feature type="binding site" evidence="8">
    <location>
        <position position="200"/>
    </location>
    <ligand>
        <name>substrate</name>
    </ligand>
</feature>
<dbReference type="Gene3D" id="2.40.30.110">
    <property type="entry name" value="Aminomethyltransferase beta-barrel domains"/>
    <property type="match status" value="1"/>
</dbReference>
<evidence type="ECO:0000256" key="1">
    <source>
        <dbReference type="ARBA" id="ARBA00008609"/>
    </source>
</evidence>
<dbReference type="InterPro" id="IPR013977">
    <property type="entry name" value="GcvT_C"/>
</dbReference>
<dbReference type="InterPro" id="IPR028896">
    <property type="entry name" value="GcvT/YgfZ/DmdA"/>
</dbReference>
<dbReference type="Gene3D" id="3.30.70.1400">
    <property type="entry name" value="Aminomethyltransferase beta-barrel domains"/>
    <property type="match status" value="1"/>
</dbReference>
<evidence type="ECO:0000256" key="4">
    <source>
        <dbReference type="ARBA" id="ARBA00022679"/>
    </source>
</evidence>
<evidence type="ECO:0000256" key="2">
    <source>
        <dbReference type="ARBA" id="ARBA00012616"/>
    </source>
</evidence>
<evidence type="ECO:0000259" key="9">
    <source>
        <dbReference type="Pfam" id="PF01571"/>
    </source>
</evidence>
<dbReference type="AlphaFoldDB" id="A0A0G3GR00"/>
<keyword evidence="12" id="KW-1185">Reference proteome</keyword>
<evidence type="ECO:0000313" key="11">
    <source>
        <dbReference type="EMBL" id="AKK03564.1"/>
    </source>
</evidence>
<dbReference type="PANTHER" id="PTHR43757">
    <property type="entry name" value="AMINOMETHYLTRANSFERASE"/>
    <property type="match status" value="1"/>
</dbReference>
<proteinExistence type="inferred from homology"/>
<dbReference type="GO" id="GO:0005829">
    <property type="term" value="C:cytosol"/>
    <property type="evidence" value="ECO:0007669"/>
    <property type="project" value="TreeGrafter"/>
</dbReference>
<dbReference type="GO" id="GO:0005960">
    <property type="term" value="C:glycine cleavage complex"/>
    <property type="evidence" value="ECO:0007669"/>
    <property type="project" value="InterPro"/>
</dbReference>
<comment type="function">
    <text evidence="7">The glycine cleavage system catalyzes the degradation of glycine.</text>
</comment>
<dbReference type="HAMAP" id="MF_00259">
    <property type="entry name" value="GcvT"/>
    <property type="match status" value="1"/>
</dbReference>
<dbReference type="EMBL" id="CP011541">
    <property type="protein sequence ID" value="AKK03564.1"/>
    <property type="molecule type" value="Genomic_DNA"/>
</dbReference>
<comment type="similarity">
    <text evidence="1 7">Belongs to the GcvT family.</text>
</comment>
<dbReference type="OrthoDB" id="9774591at2"/>
<dbReference type="Proteomes" id="UP000035368">
    <property type="component" value="Chromosome"/>
</dbReference>
<feature type="domain" description="Aminomethyltransferase C-terminal" evidence="10">
    <location>
        <begin position="285"/>
        <end position="364"/>
    </location>
</feature>
<feature type="domain" description="GCVT N-terminal" evidence="9">
    <location>
        <begin position="9"/>
        <end position="267"/>
    </location>
</feature>
<dbReference type="NCBIfam" id="TIGR00528">
    <property type="entry name" value="gcvT"/>
    <property type="match status" value="1"/>
</dbReference>
<accession>A0A0G3GR00</accession>
<evidence type="ECO:0000259" key="10">
    <source>
        <dbReference type="Pfam" id="PF08669"/>
    </source>
</evidence>
<dbReference type="NCBIfam" id="NF001567">
    <property type="entry name" value="PRK00389.1"/>
    <property type="match status" value="1"/>
</dbReference>
<dbReference type="Pfam" id="PF01571">
    <property type="entry name" value="GCV_T"/>
    <property type="match status" value="1"/>
</dbReference>
<dbReference type="KEGG" id="cei:CEPID_08570"/>
<dbReference type="Gene3D" id="4.10.1250.10">
    <property type="entry name" value="Aminomethyltransferase fragment"/>
    <property type="match status" value="1"/>
</dbReference>
<reference evidence="11 12" key="1">
    <citation type="submission" date="2015-05" db="EMBL/GenBank/DDBJ databases">
        <title>Complete genome sequence of Corynebacterium epidermidicanis DSM 45586, isolated from the skin of a dog suffering from pruritus.</title>
        <authorList>
            <person name="Ruckert C."/>
            <person name="Albersmeier A."/>
            <person name="Winkler A."/>
            <person name="Tauch A."/>
        </authorList>
    </citation>
    <scope>NUCLEOTIDE SEQUENCE [LARGE SCALE GENOMIC DNA]</scope>
    <source>
        <strain evidence="11 12">DSM 45586</strain>
    </source>
</reference>
<dbReference type="InterPro" id="IPR006223">
    <property type="entry name" value="GcvT"/>
</dbReference>
<organism evidence="11 12">
    <name type="scientific">Corynebacterium epidermidicanis</name>
    <dbReference type="NCBI Taxonomy" id="1050174"/>
    <lineage>
        <taxon>Bacteria</taxon>
        <taxon>Bacillati</taxon>
        <taxon>Actinomycetota</taxon>
        <taxon>Actinomycetes</taxon>
        <taxon>Mycobacteriales</taxon>
        <taxon>Corynebacteriaceae</taxon>
        <taxon>Corynebacterium</taxon>
    </lineage>
</organism>
<gene>
    <name evidence="7 11" type="primary">gcvT</name>
    <name evidence="11" type="ORF">CEPID_08570</name>
</gene>
<dbReference type="FunFam" id="2.40.30.110:FF:000003">
    <property type="entry name" value="Aminomethyltransferase"/>
    <property type="match status" value="1"/>
</dbReference>
<evidence type="ECO:0000256" key="8">
    <source>
        <dbReference type="PIRSR" id="PIRSR006487-1"/>
    </source>
</evidence>
<dbReference type="InterPro" id="IPR006222">
    <property type="entry name" value="GCVT_N"/>
</dbReference>
<dbReference type="InterPro" id="IPR022903">
    <property type="entry name" value="GcvT_bac"/>
</dbReference>
<dbReference type="InterPro" id="IPR029043">
    <property type="entry name" value="GcvT/YgfZ_C"/>
</dbReference>
<name>A0A0G3GR00_9CORY</name>
<dbReference type="SUPFAM" id="SSF101790">
    <property type="entry name" value="Aminomethyltransferase beta-barrel domain"/>
    <property type="match status" value="1"/>
</dbReference>
<protein>
    <recommendedName>
        <fullName evidence="2 7">Aminomethyltransferase</fullName>
        <ecNumber evidence="2 7">2.1.2.10</ecNumber>
    </recommendedName>
    <alternativeName>
        <fullName evidence="5 7">Glycine cleavage system T protein</fullName>
    </alternativeName>
</protein>
<evidence type="ECO:0000313" key="12">
    <source>
        <dbReference type="Proteomes" id="UP000035368"/>
    </source>
</evidence>
<dbReference type="RefSeq" id="WP_047240572.1">
    <property type="nucleotide sequence ID" value="NZ_CP011541.1"/>
</dbReference>
<dbReference type="FunFam" id="3.30.70.1400:FF:000001">
    <property type="entry name" value="Aminomethyltransferase"/>
    <property type="match status" value="1"/>
</dbReference>
<evidence type="ECO:0000256" key="5">
    <source>
        <dbReference type="ARBA" id="ARBA00031395"/>
    </source>
</evidence>
<evidence type="ECO:0000256" key="6">
    <source>
        <dbReference type="ARBA" id="ARBA00047665"/>
    </source>
</evidence>
<keyword evidence="4 7" id="KW-0808">Transferase</keyword>
<keyword evidence="3 7" id="KW-0032">Aminotransferase</keyword>
<dbReference type="PANTHER" id="PTHR43757:SF2">
    <property type="entry name" value="AMINOMETHYLTRANSFERASE, MITOCHONDRIAL"/>
    <property type="match status" value="1"/>
</dbReference>
<evidence type="ECO:0000256" key="7">
    <source>
        <dbReference type="HAMAP-Rule" id="MF_00259"/>
    </source>
</evidence>
<sequence>MSDVLYSPLHTEHEALGASFTAFGAWQMPLKYGSELAEHKAVRENVGLFDLSHMGEIRVTGAQAGEFLDYALISQLSTIAVGKAKYTMIVQPDGGIIDDLIVYRLDDAEFLVVPNAGNADVVWDELSARAAGFDVSLANESRTTALVAVQGPRAEELLTGIAEDAAAVRELKYYATVPAKIAGFDVLLARTGYTGEDGFELFLPNEQASTLWEALVAAGKPFEMLPCGLAARDSLRLEAGMPLYGNELNRTLTPADAGLGVLVSKKKEGDFLAKDALLGAEAPKRKLIGLQGEGRRAARAHSMILSPEGAEIGEVTSGQLSPTLGYPVAMAYLDVDFAEEGRELDVDIRGKKHTYRVVKLPFYKRG</sequence>
<dbReference type="SUPFAM" id="SSF103025">
    <property type="entry name" value="Folate-binding domain"/>
    <property type="match status" value="1"/>
</dbReference>
<dbReference type="EC" id="2.1.2.10" evidence="2 7"/>
<dbReference type="GO" id="GO:0008483">
    <property type="term" value="F:transaminase activity"/>
    <property type="evidence" value="ECO:0007669"/>
    <property type="project" value="UniProtKB-KW"/>
</dbReference>
<dbReference type="Gene3D" id="3.30.1360.120">
    <property type="entry name" value="Probable tRNA modification gtpase trme, domain 1"/>
    <property type="match status" value="1"/>
</dbReference>
<dbReference type="PATRIC" id="fig|1050174.4.peg.1727"/>
<dbReference type="PIRSF" id="PIRSF006487">
    <property type="entry name" value="GcvT"/>
    <property type="match status" value="1"/>
</dbReference>
<evidence type="ECO:0000256" key="3">
    <source>
        <dbReference type="ARBA" id="ARBA00022576"/>
    </source>
</evidence>
<dbReference type="GO" id="GO:0004047">
    <property type="term" value="F:aminomethyltransferase activity"/>
    <property type="evidence" value="ECO:0007669"/>
    <property type="project" value="UniProtKB-UniRule"/>
</dbReference>